<evidence type="ECO:0000256" key="3">
    <source>
        <dbReference type="ARBA" id="ARBA00022692"/>
    </source>
</evidence>
<evidence type="ECO:0000256" key="5">
    <source>
        <dbReference type="ARBA" id="ARBA00023065"/>
    </source>
</evidence>
<feature type="domain" description="Potassium channel" evidence="9">
    <location>
        <begin position="43"/>
        <end position="116"/>
    </location>
</feature>
<dbReference type="InterPro" id="IPR013099">
    <property type="entry name" value="K_chnl_dom"/>
</dbReference>
<keyword evidence="3 8" id="KW-0812">Transmembrane</keyword>
<dbReference type="Gene3D" id="1.10.287.70">
    <property type="match status" value="1"/>
</dbReference>
<protein>
    <submittedName>
        <fullName evidence="10">Two pore domain potassium channel family protein</fullName>
    </submittedName>
</protein>
<dbReference type="GO" id="GO:0034220">
    <property type="term" value="P:monoatomic ion transmembrane transport"/>
    <property type="evidence" value="ECO:0007669"/>
    <property type="project" value="UniProtKB-KW"/>
</dbReference>
<reference evidence="11" key="1">
    <citation type="journal article" date="2019" name="Int. J. Syst. Evol. Microbiol.">
        <title>Halobacteriovorax valvorus sp. nov., a novel prokaryotic predator isolated from coastal seawater of China.</title>
        <authorList>
            <person name="Chen M.-X."/>
        </authorList>
    </citation>
    <scope>NUCLEOTIDE SEQUENCE [LARGE SCALE GENOMIC DNA]</scope>
    <source>
        <strain evidence="11">BL9</strain>
    </source>
</reference>
<sequence>MLNPKFIIEVNLRSSINIFFERFIYLFKTVPFWVITFLGNSGVLIFAYTFFHFEKGHNPNVTTISDSIWWAFTTITTVGYGDVTPVTFSGRVVAVFLMILGTGLFATYTAIFANVMLGREFLTIGHRVKVLKKNVEGMQTSLHREDLMIERELARINKTLNCINDRLTSLEEENNGEEE</sequence>
<dbReference type="PANTHER" id="PTHR11537">
    <property type="entry name" value="VOLTAGE-GATED POTASSIUM CHANNEL"/>
    <property type="match status" value="1"/>
</dbReference>
<feature type="transmembrane region" description="Helical" evidence="8">
    <location>
        <begin position="63"/>
        <end position="81"/>
    </location>
</feature>
<evidence type="ECO:0000256" key="2">
    <source>
        <dbReference type="ARBA" id="ARBA00022448"/>
    </source>
</evidence>
<keyword evidence="6 8" id="KW-0472">Membrane</keyword>
<dbReference type="PRINTS" id="PR00169">
    <property type="entry name" value="KCHANNEL"/>
</dbReference>
<dbReference type="EMBL" id="QDKL01000003">
    <property type="protein sequence ID" value="RZF21129.1"/>
    <property type="molecule type" value="Genomic_DNA"/>
</dbReference>
<dbReference type="InterPro" id="IPR028325">
    <property type="entry name" value="VG_K_chnl"/>
</dbReference>
<comment type="caution">
    <text evidence="10">The sequence shown here is derived from an EMBL/GenBank/DDBJ whole genome shotgun (WGS) entry which is preliminary data.</text>
</comment>
<feature type="transmembrane region" description="Helical" evidence="8">
    <location>
        <begin position="30"/>
        <end position="51"/>
    </location>
</feature>
<keyword evidence="2" id="KW-0813">Transport</keyword>
<dbReference type="Proteomes" id="UP000443582">
    <property type="component" value="Unassembled WGS sequence"/>
</dbReference>
<evidence type="ECO:0000313" key="10">
    <source>
        <dbReference type="EMBL" id="RZF21129.1"/>
    </source>
</evidence>
<keyword evidence="7 10" id="KW-0407">Ion channel</keyword>
<evidence type="ECO:0000313" key="11">
    <source>
        <dbReference type="Proteomes" id="UP000443582"/>
    </source>
</evidence>
<proteinExistence type="predicted"/>
<evidence type="ECO:0000259" key="9">
    <source>
        <dbReference type="Pfam" id="PF07885"/>
    </source>
</evidence>
<evidence type="ECO:0000256" key="4">
    <source>
        <dbReference type="ARBA" id="ARBA00022989"/>
    </source>
</evidence>
<accession>A0ABY0IHU9</accession>
<keyword evidence="5" id="KW-0406">Ion transport</keyword>
<dbReference type="Gene3D" id="1.20.5.110">
    <property type="match status" value="1"/>
</dbReference>
<keyword evidence="11" id="KW-1185">Reference proteome</keyword>
<evidence type="ECO:0000256" key="1">
    <source>
        <dbReference type="ARBA" id="ARBA00004141"/>
    </source>
</evidence>
<keyword evidence="4 8" id="KW-1133">Transmembrane helix</keyword>
<dbReference type="RefSeq" id="WP_115363634.1">
    <property type="nucleotide sequence ID" value="NZ_QDKL01000003.1"/>
</dbReference>
<name>A0ABY0IHU9_9BACT</name>
<comment type="subcellular location">
    <subcellularLocation>
        <location evidence="1">Membrane</location>
        <topology evidence="1">Multi-pass membrane protein</topology>
    </subcellularLocation>
</comment>
<dbReference type="PANTHER" id="PTHR11537:SF254">
    <property type="entry name" value="POTASSIUM VOLTAGE-GATED CHANNEL PROTEIN SHAB"/>
    <property type="match status" value="1"/>
</dbReference>
<feature type="transmembrane region" description="Helical" evidence="8">
    <location>
        <begin position="93"/>
        <end position="117"/>
    </location>
</feature>
<organism evidence="10 11">
    <name type="scientific">Halobacteriovorax vibrionivorans</name>
    <dbReference type="NCBI Taxonomy" id="2152716"/>
    <lineage>
        <taxon>Bacteria</taxon>
        <taxon>Pseudomonadati</taxon>
        <taxon>Bdellovibrionota</taxon>
        <taxon>Bacteriovoracia</taxon>
        <taxon>Bacteriovoracales</taxon>
        <taxon>Halobacteriovoraceae</taxon>
        <taxon>Halobacteriovorax</taxon>
    </lineage>
</organism>
<evidence type="ECO:0000256" key="8">
    <source>
        <dbReference type="SAM" id="Phobius"/>
    </source>
</evidence>
<dbReference type="Pfam" id="PF07885">
    <property type="entry name" value="Ion_trans_2"/>
    <property type="match status" value="1"/>
</dbReference>
<dbReference type="SUPFAM" id="SSF81324">
    <property type="entry name" value="Voltage-gated potassium channels"/>
    <property type="match status" value="1"/>
</dbReference>
<evidence type="ECO:0000256" key="6">
    <source>
        <dbReference type="ARBA" id="ARBA00023136"/>
    </source>
</evidence>
<evidence type="ECO:0000256" key="7">
    <source>
        <dbReference type="ARBA" id="ARBA00023303"/>
    </source>
</evidence>
<gene>
    <name evidence="10" type="ORF">DAY19_14210</name>
</gene>